<evidence type="ECO:0000313" key="13">
    <source>
        <dbReference type="EMBL" id="CAE6410173.1"/>
    </source>
</evidence>
<dbReference type="Gene3D" id="3.40.50.720">
    <property type="entry name" value="NAD(P)-binding Rossmann-like Domain"/>
    <property type="match status" value="1"/>
</dbReference>
<evidence type="ECO:0000256" key="1">
    <source>
        <dbReference type="ARBA" id="ARBA00001947"/>
    </source>
</evidence>
<dbReference type="SUPFAM" id="SSF50129">
    <property type="entry name" value="GroES-like"/>
    <property type="match status" value="1"/>
</dbReference>
<evidence type="ECO:0000256" key="2">
    <source>
        <dbReference type="ARBA" id="ARBA00008072"/>
    </source>
</evidence>
<dbReference type="InterPro" id="IPR013154">
    <property type="entry name" value="ADH-like_N"/>
</dbReference>
<dbReference type="Proteomes" id="UP000663861">
    <property type="component" value="Unassembled WGS sequence"/>
</dbReference>
<comment type="caution">
    <text evidence="13">The sequence shown here is derived from an EMBL/GenBank/DDBJ whole genome shotgun (WGS) entry which is preliminary data.</text>
</comment>
<evidence type="ECO:0000259" key="12">
    <source>
        <dbReference type="SMART" id="SM00829"/>
    </source>
</evidence>
<dbReference type="CDD" id="cd05283">
    <property type="entry name" value="CAD1"/>
    <property type="match status" value="1"/>
</dbReference>
<keyword evidence="5 11" id="KW-0479">Metal-binding</keyword>
<proteinExistence type="inferred from homology"/>
<comment type="subunit">
    <text evidence="3">Homodimer.</text>
</comment>
<dbReference type="SUPFAM" id="SSF51735">
    <property type="entry name" value="NAD(P)-binding Rossmann-fold domains"/>
    <property type="match status" value="1"/>
</dbReference>
<evidence type="ECO:0000256" key="6">
    <source>
        <dbReference type="ARBA" id="ARBA00022833"/>
    </source>
</evidence>
<feature type="domain" description="Enoyl reductase (ER)" evidence="12">
    <location>
        <begin position="17"/>
        <end position="371"/>
    </location>
</feature>
<dbReference type="Pfam" id="PF08240">
    <property type="entry name" value="ADH_N"/>
    <property type="match status" value="1"/>
</dbReference>
<evidence type="ECO:0000256" key="9">
    <source>
        <dbReference type="ARBA" id="ARBA00024074"/>
    </source>
</evidence>
<dbReference type="AlphaFoldDB" id="A0A8H2X0S7"/>
<dbReference type="InterPro" id="IPR029752">
    <property type="entry name" value="D-isomer_DH_CS1"/>
</dbReference>
<dbReference type="FunFam" id="3.40.50.720:FF:000158">
    <property type="entry name" value="Zinc-binding alcohol dehydrogenase"/>
    <property type="match status" value="1"/>
</dbReference>
<name>A0A8H2X0S7_9AGAM</name>
<keyword evidence="7" id="KW-0521">NADP</keyword>
<protein>
    <recommendedName>
        <fullName evidence="9">alcohol dehydrogenase (NADP(+))</fullName>
        <ecNumber evidence="9">1.1.1.2</ecNumber>
    </recommendedName>
</protein>
<gene>
    <name evidence="13" type="ORF">RDB_LOCUS1188</name>
</gene>
<dbReference type="EMBL" id="CAJMWY010000017">
    <property type="protein sequence ID" value="CAE6410173.1"/>
    <property type="molecule type" value="Genomic_DNA"/>
</dbReference>
<evidence type="ECO:0000256" key="5">
    <source>
        <dbReference type="ARBA" id="ARBA00022723"/>
    </source>
</evidence>
<dbReference type="GO" id="GO:0006066">
    <property type="term" value="P:alcohol metabolic process"/>
    <property type="evidence" value="ECO:0007669"/>
    <property type="project" value="UniProtKB-ARBA"/>
</dbReference>
<evidence type="ECO:0000256" key="8">
    <source>
        <dbReference type="ARBA" id="ARBA00023002"/>
    </source>
</evidence>
<dbReference type="GO" id="GO:0008270">
    <property type="term" value="F:zinc ion binding"/>
    <property type="evidence" value="ECO:0007669"/>
    <property type="project" value="InterPro"/>
</dbReference>
<dbReference type="InterPro" id="IPR047109">
    <property type="entry name" value="CAD-like"/>
</dbReference>
<dbReference type="EC" id="1.1.1.2" evidence="9"/>
<comment type="cofactor">
    <cofactor evidence="1 11">
        <name>Zn(2+)</name>
        <dbReference type="ChEBI" id="CHEBI:29105"/>
    </cofactor>
</comment>
<dbReference type="Gene3D" id="3.90.180.10">
    <property type="entry name" value="Medium-chain alcohol dehydrogenases, catalytic domain"/>
    <property type="match status" value="2"/>
</dbReference>
<evidence type="ECO:0000256" key="10">
    <source>
        <dbReference type="ARBA" id="ARBA00050997"/>
    </source>
</evidence>
<reference evidence="13" key="1">
    <citation type="submission" date="2021-01" db="EMBL/GenBank/DDBJ databases">
        <authorList>
            <person name="Kaushik A."/>
        </authorList>
    </citation>
    <scope>NUCLEOTIDE SEQUENCE</scope>
    <source>
        <strain evidence="13">AG4-RS23</strain>
    </source>
</reference>
<dbReference type="InterPro" id="IPR002328">
    <property type="entry name" value="ADH_Zn_CS"/>
</dbReference>
<evidence type="ECO:0000256" key="11">
    <source>
        <dbReference type="RuleBase" id="RU361277"/>
    </source>
</evidence>
<dbReference type="PROSITE" id="PS00065">
    <property type="entry name" value="D_2_HYDROXYACID_DH_1"/>
    <property type="match status" value="1"/>
</dbReference>
<dbReference type="PROSITE" id="PS00059">
    <property type="entry name" value="ADH_ZINC"/>
    <property type="match status" value="1"/>
</dbReference>
<evidence type="ECO:0000256" key="7">
    <source>
        <dbReference type="ARBA" id="ARBA00022857"/>
    </source>
</evidence>
<evidence type="ECO:0000313" key="14">
    <source>
        <dbReference type="Proteomes" id="UP000663861"/>
    </source>
</evidence>
<dbReference type="InterPro" id="IPR013149">
    <property type="entry name" value="ADH-like_C"/>
</dbReference>
<dbReference type="SMART" id="SM00829">
    <property type="entry name" value="PKS_ER"/>
    <property type="match status" value="1"/>
</dbReference>
<keyword evidence="6 11" id="KW-0862">Zinc</keyword>
<dbReference type="InterPro" id="IPR020843">
    <property type="entry name" value="ER"/>
</dbReference>
<keyword evidence="4" id="KW-0597">Phosphoprotein</keyword>
<dbReference type="GO" id="GO:0008106">
    <property type="term" value="F:alcohol dehydrogenase (NADP+) activity"/>
    <property type="evidence" value="ECO:0007669"/>
    <property type="project" value="UniProtKB-EC"/>
</dbReference>
<comment type="similarity">
    <text evidence="2 11">Belongs to the zinc-containing alcohol dehydrogenase family.</text>
</comment>
<dbReference type="InterPro" id="IPR011032">
    <property type="entry name" value="GroES-like_sf"/>
</dbReference>
<dbReference type="Pfam" id="PF00107">
    <property type="entry name" value="ADH_zinc_N"/>
    <property type="match status" value="1"/>
</dbReference>
<keyword evidence="8" id="KW-0560">Oxidoreductase</keyword>
<sequence>MSSTSTVFKGYGISDPKKWSNLKLVDIKPKTWDEEDIDVAVTYCGICGSDLHTITGGWGNIKELPLVVGHEIAGVAVRVGSIAAQKSGIKVGDHVGVGPRCNACGYCGPCTSDNENYCFNGPVDTYNDYHTDGTLSQGGYSTANNYHADGTLSQGGYSTAVRANHQYVFPIPDGLALEDAASMMCAGLTMYSPLVRNGAGPGKKVGIVGLGGLGHFGVLFAKALGSEVYVFSHSARKQQDALKMGADHFVVSQDKESFTRLRATLDLIISTVDVVDTFPLVDYLGLLVPEGALINVGAPDTKLPQISAFDLLRNGCKLGGSAIGSKKQAVEMLELAAKANIKPWIDVFPMSKIKEAIESMRAGNAKYRFILQQDIV</sequence>
<dbReference type="PANTHER" id="PTHR42683">
    <property type="entry name" value="ALDEHYDE REDUCTASE"/>
    <property type="match status" value="1"/>
</dbReference>
<dbReference type="InterPro" id="IPR036291">
    <property type="entry name" value="NAD(P)-bd_dom_sf"/>
</dbReference>
<organism evidence="13 14">
    <name type="scientific">Rhizoctonia solani</name>
    <dbReference type="NCBI Taxonomy" id="456999"/>
    <lineage>
        <taxon>Eukaryota</taxon>
        <taxon>Fungi</taxon>
        <taxon>Dikarya</taxon>
        <taxon>Basidiomycota</taxon>
        <taxon>Agaricomycotina</taxon>
        <taxon>Agaricomycetes</taxon>
        <taxon>Cantharellales</taxon>
        <taxon>Ceratobasidiaceae</taxon>
        <taxon>Rhizoctonia</taxon>
    </lineage>
</organism>
<accession>A0A8H2X0S7</accession>
<comment type="catalytic activity">
    <reaction evidence="10">
        <text>a primary alcohol + NADP(+) = an aldehyde + NADPH + H(+)</text>
        <dbReference type="Rhea" id="RHEA:15937"/>
        <dbReference type="ChEBI" id="CHEBI:15378"/>
        <dbReference type="ChEBI" id="CHEBI:15734"/>
        <dbReference type="ChEBI" id="CHEBI:17478"/>
        <dbReference type="ChEBI" id="CHEBI:57783"/>
        <dbReference type="ChEBI" id="CHEBI:58349"/>
        <dbReference type="EC" id="1.1.1.2"/>
    </reaction>
    <physiologicalReaction direction="left-to-right" evidence="10">
        <dbReference type="Rhea" id="RHEA:15938"/>
    </physiologicalReaction>
    <physiologicalReaction direction="right-to-left" evidence="10">
        <dbReference type="Rhea" id="RHEA:15939"/>
    </physiologicalReaction>
</comment>
<evidence type="ECO:0000256" key="4">
    <source>
        <dbReference type="ARBA" id="ARBA00022553"/>
    </source>
</evidence>
<evidence type="ECO:0000256" key="3">
    <source>
        <dbReference type="ARBA" id="ARBA00011738"/>
    </source>
</evidence>